<sequence>MKQFRYIARKKDGSLVDGWMNEASEEEARKNLSRRQLNIVLLKQEDRSVTYKISRESLMTTLRELATLRSSGMAIDACLFLLTDTSDDKNVYRVFKRLYDDVSSGMSFSDAVAAQPDAFPFYVSSMLRLGEANGNMSEALLSVAERIEREENLVSEVKSALTYPAFLIFICVAVVFFLFSYVIPNFESMVSDDSQQGALVRLLGWARFFNENATFIYGLLIVAVGVLFHLYRQGVLQSQLMSLMARLPFLKDLVSSWHIVNFSSSMQKLLESKVEITEAVEITLSNVSDSNMSRKLNRVVGMIKEGHTLGGALEQQNIFPPMVIRLVKSGEAGASLPKSFKEINNLYERRLTRGIKRALSILEPAIIMIMGLLVGSIMVVLISGIISVNDIGW</sequence>
<feature type="transmembrane region" description="Helical" evidence="7">
    <location>
        <begin position="359"/>
        <end position="386"/>
    </location>
</feature>
<reference evidence="10 12" key="2">
    <citation type="submission" date="2019-03" db="EMBL/GenBank/DDBJ databases">
        <title>Genomic Encyclopedia of Archaeal and Bacterial Type Strains, Phase II (KMG-II): from individual species to whole genera.</title>
        <authorList>
            <person name="Goeker M."/>
        </authorList>
    </citation>
    <scope>NUCLEOTIDE SEQUENCE [LARGE SCALE GENOMIC DNA]</scope>
    <source>
        <strain evidence="10 12">DSM 15594</strain>
    </source>
</reference>
<dbReference type="EMBL" id="SODO01000012">
    <property type="protein sequence ID" value="TDW56976.1"/>
    <property type="molecule type" value="Genomic_DNA"/>
</dbReference>
<evidence type="ECO:0000256" key="7">
    <source>
        <dbReference type="SAM" id="Phobius"/>
    </source>
</evidence>
<keyword evidence="6 7" id="KW-0472">Membrane</keyword>
<keyword evidence="12" id="KW-1185">Reference proteome</keyword>
<proteinExistence type="inferred from homology"/>
<evidence type="ECO:0000256" key="6">
    <source>
        <dbReference type="ARBA" id="ARBA00023136"/>
    </source>
</evidence>
<feature type="transmembrane region" description="Helical" evidence="7">
    <location>
        <begin position="214"/>
        <end position="231"/>
    </location>
</feature>
<accession>A0A235CM49</accession>
<dbReference type="InterPro" id="IPR003004">
    <property type="entry name" value="GspF/PilC"/>
</dbReference>
<keyword evidence="5 7" id="KW-1133">Transmembrane helix</keyword>
<dbReference type="GO" id="GO:0005886">
    <property type="term" value="C:plasma membrane"/>
    <property type="evidence" value="ECO:0007669"/>
    <property type="project" value="UniProtKB-SubCell"/>
</dbReference>
<reference evidence="9 11" key="1">
    <citation type="submission" date="2017-08" db="EMBL/GenBank/DDBJ databases">
        <title>Draft Genome Sequence of the Marine Bacterium Oceanimonas baumannii ATCC 700832.</title>
        <authorList>
            <person name="Mcclelland W.D."/>
            <person name="Brennan M.A."/>
            <person name="Trachtenberg A.M."/>
            <person name="Maclea K.S."/>
        </authorList>
    </citation>
    <scope>NUCLEOTIDE SEQUENCE [LARGE SCALE GENOMIC DNA]</scope>
    <source>
        <strain evidence="9 11">ATCC 700832</strain>
    </source>
</reference>
<dbReference type="Proteomes" id="UP000243640">
    <property type="component" value="Unassembled WGS sequence"/>
</dbReference>
<dbReference type="OrthoDB" id="9805682at2"/>
<dbReference type="PRINTS" id="PR00812">
    <property type="entry name" value="BCTERIALGSPF"/>
</dbReference>
<dbReference type="PANTHER" id="PTHR30012:SF0">
    <property type="entry name" value="TYPE II SECRETION SYSTEM PROTEIN F-RELATED"/>
    <property type="match status" value="1"/>
</dbReference>
<evidence type="ECO:0000256" key="4">
    <source>
        <dbReference type="ARBA" id="ARBA00022692"/>
    </source>
</evidence>
<dbReference type="Pfam" id="PF00482">
    <property type="entry name" value="T2SSF"/>
    <property type="match status" value="2"/>
</dbReference>
<organism evidence="9 11">
    <name type="scientific">Oceanimonas baumannii</name>
    <dbReference type="NCBI Taxonomy" id="129578"/>
    <lineage>
        <taxon>Bacteria</taxon>
        <taxon>Pseudomonadati</taxon>
        <taxon>Pseudomonadota</taxon>
        <taxon>Gammaproteobacteria</taxon>
        <taxon>Aeromonadales</taxon>
        <taxon>Aeromonadaceae</taxon>
        <taxon>Oceanimonas</taxon>
    </lineage>
</organism>
<name>A0A235CM49_9GAMM</name>
<gene>
    <name evidence="9" type="ORF">B6S09_02100</name>
    <name evidence="10" type="ORF">LY04_02781</name>
</gene>
<evidence type="ECO:0000256" key="3">
    <source>
        <dbReference type="ARBA" id="ARBA00022475"/>
    </source>
</evidence>
<dbReference type="InterPro" id="IPR018076">
    <property type="entry name" value="T2SS_GspF_dom"/>
</dbReference>
<evidence type="ECO:0000313" key="11">
    <source>
        <dbReference type="Proteomes" id="UP000243640"/>
    </source>
</evidence>
<feature type="transmembrane region" description="Helical" evidence="7">
    <location>
        <begin position="161"/>
        <end position="183"/>
    </location>
</feature>
<feature type="domain" description="Type II secretion system protein GspF" evidence="8">
    <location>
        <begin position="62"/>
        <end position="184"/>
    </location>
</feature>
<evidence type="ECO:0000256" key="5">
    <source>
        <dbReference type="ARBA" id="ARBA00022989"/>
    </source>
</evidence>
<dbReference type="AlphaFoldDB" id="A0A235CM49"/>
<evidence type="ECO:0000259" key="8">
    <source>
        <dbReference type="Pfam" id="PF00482"/>
    </source>
</evidence>
<evidence type="ECO:0000313" key="9">
    <source>
        <dbReference type="EMBL" id="OYD25661.1"/>
    </source>
</evidence>
<dbReference type="InterPro" id="IPR042094">
    <property type="entry name" value="T2SS_GspF_sf"/>
</dbReference>
<evidence type="ECO:0000256" key="2">
    <source>
        <dbReference type="ARBA" id="ARBA00005745"/>
    </source>
</evidence>
<comment type="subcellular location">
    <subcellularLocation>
        <location evidence="1">Cell membrane</location>
        <topology evidence="1">Multi-pass membrane protein</topology>
    </subcellularLocation>
</comment>
<dbReference type="EMBL" id="NQJF01000002">
    <property type="protein sequence ID" value="OYD25661.1"/>
    <property type="molecule type" value="Genomic_DNA"/>
</dbReference>
<dbReference type="Proteomes" id="UP000295058">
    <property type="component" value="Unassembled WGS sequence"/>
</dbReference>
<dbReference type="PANTHER" id="PTHR30012">
    <property type="entry name" value="GENERAL SECRETION PATHWAY PROTEIN"/>
    <property type="match status" value="1"/>
</dbReference>
<protein>
    <submittedName>
        <fullName evidence="10">General secretion pathway protein F</fullName>
    </submittedName>
    <submittedName>
        <fullName evidence="9">Type II secretion system protein F</fullName>
    </submittedName>
</protein>
<evidence type="ECO:0000313" key="12">
    <source>
        <dbReference type="Proteomes" id="UP000295058"/>
    </source>
</evidence>
<comment type="caution">
    <text evidence="9">The sequence shown here is derived from an EMBL/GenBank/DDBJ whole genome shotgun (WGS) entry which is preliminary data.</text>
</comment>
<comment type="similarity">
    <text evidence="2">Belongs to the GSP F family.</text>
</comment>
<dbReference type="Gene3D" id="1.20.81.30">
    <property type="entry name" value="Type II secretion system (T2SS), domain F"/>
    <property type="match status" value="2"/>
</dbReference>
<evidence type="ECO:0000256" key="1">
    <source>
        <dbReference type="ARBA" id="ARBA00004651"/>
    </source>
</evidence>
<evidence type="ECO:0000313" key="10">
    <source>
        <dbReference type="EMBL" id="TDW56976.1"/>
    </source>
</evidence>
<keyword evidence="4 7" id="KW-0812">Transmembrane</keyword>
<dbReference type="RefSeq" id="WP_094276851.1">
    <property type="nucleotide sequence ID" value="NZ_NQJF01000002.1"/>
</dbReference>
<feature type="domain" description="Type II secretion system protein GspF" evidence="8">
    <location>
        <begin position="262"/>
        <end position="382"/>
    </location>
</feature>
<keyword evidence="3" id="KW-1003">Cell membrane</keyword>